<dbReference type="Pfam" id="PF23247">
    <property type="entry name" value="LRR_RPS2"/>
    <property type="match status" value="1"/>
</dbReference>
<dbReference type="Pfam" id="PF25019">
    <property type="entry name" value="LRR_R13L1-DRL21"/>
    <property type="match status" value="1"/>
</dbReference>
<protein>
    <submittedName>
        <fullName evidence="3">Uncharacterized protein</fullName>
    </submittedName>
</protein>
<dbReference type="PANTHER" id="PTHR47186:SF41">
    <property type="entry name" value="OS12G0131701 PROTEIN"/>
    <property type="match status" value="1"/>
</dbReference>
<feature type="domain" description="R13L1/DRL21-like LRR repeat region" evidence="2">
    <location>
        <begin position="8"/>
        <end position="107"/>
    </location>
</feature>
<dbReference type="SUPFAM" id="SSF52058">
    <property type="entry name" value="L domain-like"/>
    <property type="match status" value="1"/>
</dbReference>
<evidence type="ECO:0000313" key="3">
    <source>
        <dbReference type="EMBL" id="KAK2640043.1"/>
    </source>
</evidence>
<dbReference type="SUPFAM" id="SSF52047">
    <property type="entry name" value="RNI-like"/>
    <property type="match status" value="1"/>
</dbReference>
<dbReference type="Gene3D" id="3.80.10.10">
    <property type="entry name" value="Ribonuclease Inhibitor"/>
    <property type="match status" value="2"/>
</dbReference>
<organism evidence="3 4">
    <name type="scientific">Dipteronia dyeriana</name>
    <dbReference type="NCBI Taxonomy" id="168575"/>
    <lineage>
        <taxon>Eukaryota</taxon>
        <taxon>Viridiplantae</taxon>
        <taxon>Streptophyta</taxon>
        <taxon>Embryophyta</taxon>
        <taxon>Tracheophyta</taxon>
        <taxon>Spermatophyta</taxon>
        <taxon>Magnoliopsida</taxon>
        <taxon>eudicotyledons</taxon>
        <taxon>Gunneridae</taxon>
        <taxon>Pentapetalae</taxon>
        <taxon>rosids</taxon>
        <taxon>malvids</taxon>
        <taxon>Sapindales</taxon>
        <taxon>Sapindaceae</taxon>
        <taxon>Hippocastanoideae</taxon>
        <taxon>Acereae</taxon>
        <taxon>Dipteronia</taxon>
    </lineage>
</organism>
<keyword evidence="4" id="KW-1185">Reference proteome</keyword>
<accession>A0AAD9TQP7</accession>
<proteinExistence type="predicted"/>
<dbReference type="Proteomes" id="UP001280121">
    <property type="component" value="Unassembled WGS sequence"/>
</dbReference>
<dbReference type="PANTHER" id="PTHR47186">
    <property type="entry name" value="LEUCINE-RICH REPEAT-CONTAINING PROTEIN 57"/>
    <property type="match status" value="1"/>
</dbReference>
<dbReference type="InterPro" id="IPR057135">
    <property type="entry name" value="At4g27190-like_LRR"/>
</dbReference>
<evidence type="ECO:0000259" key="1">
    <source>
        <dbReference type="Pfam" id="PF23247"/>
    </source>
</evidence>
<dbReference type="InterPro" id="IPR032675">
    <property type="entry name" value="LRR_dom_sf"/>
</dbReference>
<evidence type="ECO:0000259" key="2">
    <source>
        <dbReference type="Pfam" id="PF25019"/>
    </source>
</evidence>
<evidence type="ECO:0000313" key="4">
    <source>
        <dbReference type="Proteomes" id="UP001280121"/>
    </source>
</evidence>
<dbReference type="InterPro" id="IPR056789">
    <property type="entry name" value="LRR_R13L1-DRL21"/>
</dbReference>
<reference evidence="3" key="1">
    <citation type="journal article" date="2023" name="Plant J.">
        <title>Genome sequences and population genomics provide insights into the demographic history, inbreeding, and mutation load of two 'living fossil' tree species of Dipteronia.</title>
        <authorList>
            <person name="Feng Y."/>
            <person name="Comes H.P."/>
            <person name="Chen J."/>
            <person name="Zhu S."/>
            <person name="Lu R."/>
            <person name="Zhang X."/>
            <person name="Li P."/>
            <person name="Qiu J."/>
            <person name="Olsen K.M."/>
            <person name="Qiu Y."/>
        </authorList>
    </citation>
    <scope>NUCLEOTIDE SEQUENCE</scope>
    <source>
        <strain evidence="3">KIB01</strain>
    </source>
</reference>
<dbReference type="AlphaFoldDB" id="A0AAD9TQP7"/>
<comment type="caution">
    <text evidence="3">The sequence shown here is derived from an EMBL/GenBank/DDBJ whole genome shotgun (WGS) entry which is preliminary data.</text>
</comment>
<dbReference type="EMBL" id="JANJYI010000008">
    <property type="protein sequence ID" value="KAK2640043.1"/>
    <property type="molecule type" value="Genomic_DNA"/>
</dbReference>
<sequence length="392" mass="44148">MTGSLSTRGAILSNKKYLKELMLDWDSQFDDSRNEIAEKDAIEMLRPHKNLKELTVKGYGGRGFPSWLGDPSFSKMVFLRLESCKKCIALPMLGQLGSLKNLTIKEMAGLKSIGLEIYGGSSKPFKSLETLCIEDLQEWECWDPTEENEQIKRFPHLHKLSIVKCPKLSGKLPNHLPSLEKLVILDCVQLVVSLKSLPLLCKLEIDGCKEVECISSTVSKSLISIKLSNVSEAGNWLRQEFHKVDRLKIIRCEKLINLWQCEVCLGKPPQGLHSFTFLRELSIKNCNALTSLPDGMRSHNAHLESLRIDGCDSLTFVLRGQLPSSLKNLEIWYCKKLQCLLEDSEDSSSSSSSVIHMENITDTSTCLLEYLYVDECPSISQELGKRPFTCST</sequence>
<name>A0AAD9TQP7_9ROSI</name>
<gene>
    <name evidence="3" type="ORF">Ddye_027838</name>
</gene>
<feature type="domain" description="Disease resistance protein At4g27190-like leucine-rich repeats" evidence="1">
    <location>
        <begin position="175"/>
        <end position="312"/>
    </location>
</feature>